<dbReference type="STRING" id="35570.A0A1I8P4E3"/>
<protein>
    <recommendedName>
        <fullName evidence="3">EGF-like domain-containing protein</fullName>
    </recommendedName>
</protein>
<dbReference type="InterPro" id="IPR009030">
    <property type="entry name" value="Growth_fac_rcpt_cys_sf"/>
</dbReference>
<dbReference type="EnsemblMetazoa" id="SCAU004699-RC">
    <property type="protein sequence ID" value="SCAU004699-PC"/>
    <property type="gene ID" value="SCAU004699"/>
</dbReference>
<dbReference type="PANTHER" id="PTHR24047">
    <property type="entry name" value="FI01909P-RELATED"/>
    <property type="match status" value="1"/>
</dbReference>
<proteinExistence type="predicted"/>
<evidence type="ECO:0000259" key="3">
    <source>
        <dbReference type="SMART" id="SM00181"/>
    </source>
</evidence>
<feature type="domain" description="EGF-like" evidence="3">
    <location>
        <begin position="174"/>
        <end position="208"/>
    </location>
</feature>
<evidence type="ECO:0000256" key="2">
    <source>
        <dbReference type="SAM" id="SignalP"/>
    </source>
</evidence>
<dbReference type="EnsemblMetazoa" id="SCAU004699-RH">
    <property type="protein sequence ID" value="SCAU004699-PH"/>
    <property type="gene ID" value="SCAU004699"/>
</dbReference>
<feature type="signal peptide" evidence="2">
    <location>
        <begin position="1"/>
        <end position="25"/>
    </location>
</feature>
<dbReference type="EnsemblMetazoa" id="SCAU004699-RB">
    <property type="protein sequence ID" value="SCAU004699-PB"/>
    <property type="gene ID" value="SCAU004699"/>
</dbReference>
<gene>
    <name evidence="4" type="primary">106084723</name>
</gene>
<keyword evidence="1" id="KW-0812">Transmembrane</keyword>
<dbReference type="Proteomes" id="UP000095300">
    <property type="component" value="Unassembled WGS sequence"/>
</dbReference>
<dbReference type="InterPro" id="IPR053255">
    <property type="entry name" value="EGF-like_domain"/>
</dbReference>
<reference evidence="4" key="2">
    <citation type="submission" date="2020-05" db="UniProtKB">
        <authorList>
            <consortium name="EnsemblMetazoa"/>
        </authorList>
    </citation>
    <scope>IDENTIFICATION</scope>
    <source>
        <strain evidence="4">USDA</strain>
    </source>
</reference>
<dbReference type="InterPro" id="IPR000742">
    <property type="entry name" value="EGF"/>
</dbReference>
<accession>A0A1I8P4E3</accession>
<feature type="transmembrane region" description="Helical" evidence="1">
    <location>
        <begin position="338"/>
        <end position="359"/>
    </location>
</feature>
<dbReference type="VEuPathDB" id="VectorBase:SCAU004699"/>
<name>A0A1I8P4E3_STOCA</name>
<keyword evidence="1" id="KW-0472">Membrane</keyword>
<dbReference type="EnsemblMetazoa" id="SCAU004699-RG">
    <property type="protein sequence ID" value="SCAU004699-PG"/>
    <property type="gene ID" value="SCAU004699"/>
</dbReference>
<feature type="domain" description="EGF-like" evidence="3">
    <location>
        <begin position="296"/>
        <end position="329"/>
    </location>
</feature>
<evidence type="ECO:0000313" key="6">
    <source>
        <dbReference type="Proteomes" id="UP000095300"/>
    </source>
</evidence>
<evidence type="ECO:0000313" key="4">
    <source>
        <dbReference type="EnsemblMetazoa" id="SCAU004699-PF"/>
    </source>
</evidence>
<reference evidence="5 6" key="1">
    <citation type="submission" date="2015-05" db="EMBL/GenBank/DDBJ databases">
        <authorList>
            <person name="Wilson R.K."/>
            <person name="Warren W.C."/>
            <person name="Olafson P."/>
        </authorList>
    </citation>
    <scope>NUCLEOTIDE SEQUENCE [LARGE SCALE GENOMIC DNA]</scope>
    <source>
        <strain evidence="5 6">USDA</strain>
    </source>
</reference>
<dbReference type="SUPFAM" id="SSF57184">
    <property type="entry name" value="Growth factor receptor domain"/>
    <property type="match status" value="3"/>
</dbReference>
<organism evidence="4 6">
    <name type="scientific">Stomoxys calcitrans</name>
    <name type="common">Stable fly</name>
    <name type="synonym">Conops calcitrans</name>
    <dbReference type="NCBI Taxonomy" id="35570"/>
    <lineage>
        <taxon>Eukaryota</taxon>
        <taxon>Metazoa</taxon>
        <taxon>Ecdysozoa</taxon>
        <taxon>Arthropoda</taxon>
        <taxon>Hexapoda</taxon>
        <taxon>Insecta</taxon>
        <taxon>Pterygota</taxon>
        <taxon>Neoptera</taxon>
        <taxon>Endopterygota</taxon>
        <taxon>Diptera</taxon>
        <taxon>Brachycera</taxon>
        <taxon>Muscomorpha</taxon>
        <taxon>Muscoidea</taxon>
        <taxon>Muscidae</taxon>
        <taxon>Stomoxys</taxon>
    </lineage>
</organism>
<dbReference type="EnsemblMetazoa" id="SCAU004699-RA">
    <property type="protein sequence ID" value="SCAU004699-PA"/>
    <property type="gene ID" value="SCAU004699"/>
</dbReference>
<dbReference type="KEGG" id="scac:106084723"/>
<feature type="chain" id="PRO_5014271739" description="EGF-like domain-containing protein" evidence="2">
    <location>
        <begin position="26"/>
        <end position="366"/>
    </location>
</feature>
<dbReference type="EnsemblMetazoa" id="SCAU004699-RE">
    <property type="protein sequence ID" value="SCAU004699-PE"/>
    <property type="gene ID" value="SCAU004699"/>
</dbReference>
<feature type="domain" description="EGF-like" evidence="3">
    <location>
        <begin position="261"/>
        <end position="293"/>
    </location>
</feature>
<feature type="domain" description="EGF-like" evidence="3">
    <location>
        <begin position="139"/>
        <end position="172"/>
    </location>
</feature>
<sequence>MTLEQFIQILPMVFLLLLSTQGVESKWCFQPLSSEHIHQTNVSSHKTDVKADIHQQGVKVCCPGYVLNDGECISSCQEGYTVDSMTGQCKPACRSKCSTHIDCKRLCKATCKSGKCFSPYHKHAKHRDHRNVSTNSILPCNSICGYGECLHPGALCQCHEGYTLNNNTNLCEPFCPIKCPTNSHCVQPNVCECNRGYFQDTLNKNRCKSLHKKKYSFAGAISAHADNHFDFNRKLQKLMQPKHGCQHGFEFNITTLRCQPSCHNGCLHGNCTSPDVCICSIGYSMDMISHSCVPNHCKMPCPRGYCIPSGECLCPEGLTQSLTKGSGCKPFFDYTIKVVGIFLCILASMIVIIYLITLAERRRMRM</sequence>
<keyword evidence="2" id="KW-0732">Signal</keyword>
<evidence type="ECO:0000256" key="1">
    <source>
        <dbReference type="SAM" id="Phobius"/>
    </source>
</evidence>
<dbReference type="PANTHER" id="PTHR24047:SF32">
    <property type="entry name" value="FI01909P-RELATED"/>
    <property type="match status" value="1"/>
</dbReference>
<dbReference type="EnsemblMetazoa" id="SCAU004699-RD">
    <property type="protein sequence ID" value="SCAU004699-PD"/>
    <property type="gene ID" value="SCAU004699"/>
</dbReference>
<keyword evidence="6" id="KW-1185">Reference proteome</keyword>
<evidence type="ECO:0000313" key="5">
    <source>
        <dbReference type="EnsemblMetazoa" id="SCAU004699-PH"/>
    </source>
</evidence>
<dbReference type="Gene3D" id="2.10.25.10">
    <property type="entry name" value="Laminin"/>
    <property type="match status" value="2"/>
</dbReference>
<keyword evidence="1" id="KW-1133">Transmembrane helix</keyword>
<dbReference type="AlphaFoldDB" id="A0A1I8P4E3"/>
<dbReference type="SMART" id="SM00181">
    <property type="entry name" value="EGF"/>
    <property type="match status" value="4"/>
</dbReference>
<dbReference type="OrthoDB" id="409374at2759"/>
<dbReference type="EnsemblMetazoa" id="SCAU004699-RF">
    <property type="protein sequence ID" value="SCAU004699-PF"/>
    <property type="gene ID" value="SCAU004699"/>
</dbReference>